<protein>
    <submittedName>
        <fullName evidence="1">Uncharacterized protein</fullName>
    </submittedName>
</protein>
<organism evidence="1 2">
    <name type="scientific">Luedemannella helvata</name>
    <dbReference type="NCBI Taxonomy" id="349315"/>
    <lineage>
        <taxon>Bacteria</taxon>
        <taxon>Bacillati</taxon>
        <taxon>Actinomycetota</taxon>
        <taxon>Actinomycetes</taxon>
        <taxon>Micromonosporales</taxon>
        <taxon>Micromonosporaceae</taxon>
        <taxon>Luedemannella</taxon>
    </lineage>
</organism>
<dbReference type="Proteomes" id="UP001500655">
    <property type="component" value="Unassembled WGS sequence"/>
</dbReference>
<gene>
    <name evidence="1" type="ORF">GCM10009681_27040</name>
</gene>
<dbReference type="RefSeq" id="WP_344081036.1">
    <property type="nucleotide sequence ID" value="NZ_BAAALS010000011.1"/>
</dbReference>
<dbReference type="EMBL" id="BAAALS010000011">
    <property type="protein sequence ID" value="GAA1754452.1"/>
    <property type="molecule type" value="Genomic_DNA"/>
</dbReference>
<accession>A0ABP4WP53</accession>
<comment type="caution">
    <text evidence="1">The sequence shown here is derived from an EMBL/GenBank/DDBJ whole genome shotgun (WGS) entry which is preliminary data.</text>
</comment>
<proteinExistence type="predicted"/>
<name>A0ABP4WP53_9ACTN</name>
<sequence>MASPVSAQVILCDAAVADPSGKVHMLGAGWSITGTPTSPQAVAILLKVPWDRANIPLPLTVQLYSEDGQPVLVATTDGEKVPVKGGGRIEVGRPAGIAPGSMLDAAWVLNVGPLPLQPGRYEWRLTFAELDLPAPFTVRS</sequence>
<evidence type="ECO:0000313" key="1">
    <source>
        <dbReference type="EMBL" id="GAA1754452.1"/>
    </source>
</evidence>
<evidence type="ECO:0000313" key="2">
    <source>
        <dbReference type="Proteomes" id="UP001500655"/>
    </source>
</evidence>
<keyword evidence="2" id="KW-1185">Reference proteome</keyword>
<reference evidence="2" key="1">
    <citation type="journal article" date="2019" name="Int. J. Syst. Evol. Microbiol.">
        <title>The Global Catalogue of Microorganisms (GCM) 10K type strain sequencing project: providing services to taxonomists for standard genome sequencing and annotation.</title>
        <authorList>
            <consortium name="The Broad Institute Genomics Platform"/>
            <consortium name="The Broad Institute Genome Sequencing Center for Infectious Disease"/>
            <person name="Wu L."/>
            <person name="Ma J."/>
        </authorList>
    </citation>
    <scope>NUCLEOTIDE SEQUENCE [LARGE SCALE GENOMIC DNA]</scope>
    <source>
        <strain evidence="2">JCM 13249</strain>
    </source>
</reference>